<evidence type="ECO:0000256" key="1">
    <source>
        <dbReference type="SAM" id="Coils"/>
    </source>
</evidence>
<evidence type="ECO:0000313" key="4">
    <source>
        <dbReference type="Proteomes" id="UP001485043"/>
    </source>
</evidence>
<feature type="region of interest" description="Disordered" evidence="2">
    <location>
        <begin position="1"/>
        <end position="22"/>
    </location>
</feature>
<organism evidence="3 4">
    <name type="scientific">Apatococcus fuscideae</name>
    <dbReference type="NCBI Taxonomy" id="2026836"/>
    <lineage>
        <taxon>Eukaryota</taxon>
        <taxon>Viridiplantae</taxon>
        <taxon>Chlorophyta</taxon>
        <taxon>core chlorophytes</taxon>
        <taxon>Trebouxiophyceae</taxon>
        <taxon>Chlorellales</taxon>
        <taxon>Chlorellaceae</taxon>
        <taxon>Apatococcus</taxon>
    </lineage>
</organism>
<evidence type="ECO:0000256" key="2">
    <source>
        <dbReference type="SAM" id="MobiDB-lite"/>
    </source>
</evidence>
<protein>
    <submittedName>
        <fullName evidence="3">Uncharacterized protein</fullName>
    </submittedName>
</protein>
<gene>
    <name evidence="3" type="ORF">WJX84_004023</name>
</gene>
<sequence>MHIDGSMVKNSRKQLESGEPISSVSVSPAAGFQMSTFTFSFPEGIGKPGDHGNISASLRLLEGETGPWKEVHGLLQLLFQNNAEMFQQVSRNSSQNLQIITEICAKACSGIHSEAEKLSVNLKKQLEDAENNSQEYINRYKRLKLALAEEEDAHAATKDRMRKQEVYYMNRIDCIQNDKPCPMEWSGDRKQQQGD</sequence>
<evidence type="ECO:0000313" key="3">
    <source>
        <dbReference type="EMBL" id="KAK9834921.1"/>
    </source>
</evidence>
<reference evidence="3 4" key="1">
    <citation type="journal article" date="2024" name="Nat. Commun.">
        <title>Phylogenomics reveals the evolutionary origins of lichenization in chlorophyte algae.</title>
        <authorList>
            <person name="Puginier C."/>
            <person name="Libourel C."/>
            <person name="Otte J."/>
            <person name="Skaloud P."/>
            <person name="Haon M."/>
            <person name="Grisel S."/>
            <person name="Petersen M."/>
            <person name="Berrin J.G."/>
            <person name="Delaux P.M."/>
            <person name="Dal Grande F."/>
            <person name="Keller J."/>
        </authorList>
    </citation>
    <scope>NUCLEOTIDE SEQUENCE [LARGE SCALE GENOMIC DNA]</scope>
    <source>
        <strain evidence="3 4">SAG 2523</strain>
    </source>
</reference>
<dbReference type="EMBL" id="JALJOV010002098">
    <property type="protein sequence ID" value="KAK9834921.1"/>
    <property type="molecule type" value="Genomic_DNA"/>
</dbReference>
<dbReference type="AlphaFoldDB" id="A0AAW1RNI2"/>
<dbReference type="Proteomes" id="UP001485043">
    <property type="component" value="Unassembled WGS sequence"/>
</dbReference>
<keyword evidence="1" id="KW-0175">Coiled coil</keyword>
<keyword evidence="4" id="KW-1185">Reference proteome</keyword>
<feature type="coiled-coil region" evidence="1">
    <location>
        <begin position="112"/>
        <end position="160"/>
    </location>
</feature>
<proteinExistence type="predicted"/>
<comment type="caution">
    <text evidence="3">The sequence shown here is derived from an EMBL/GenBank/DDBJ whole genome shotgun (WGS) entry which is preliminary data.</text>
</comment>
<accession>A0AAW1RNI2</accession>
<name>A0AAW1RNI2_9CHLO</name>